<feature type="non-terminal residue" evidence="1">
    <location>
        <position position="1"/>
    </location>
</feature>
<accession>A0AAN6MSF3</accession>
<dbReference type="EMBL" id="MU855350">
    <property type="protein sequence ID" value="KAK3905669.1"/>
    <property type="molecule type" value="Genomic_DNA"/>
</dbReference>
<evidence type="ECO:0000313" key="1">
    <source>
        <dbReference type="EMBL" id="KAK3905669.1"/>
    </source>
</evidence>
<reference evidence="1" key="1">
    <citation type="journal article" date="2023" name="Mol. Phylogenet. Evol.">
        <title>Genome-scale phylogeny and comparative genomics of the fungal order Sordariales.</title>
        <authorList>
            <person name="Hensen N."/>
            <person name="Bonometti L."/>
            <person name="Westerberg I."/>
            <person name="Brannstrom I.O."/>
            <person name="Guillou S."/>
            <person name="Cros-Aarteil S."/>
            <person name="Calhoun S."/>
            <person name="Haridas S."/>
            <person name="Kuo A."/>
            <person name="Mondo S."/>
            <person name="Pangilinan J."/>
            <person name="Riley R."/>
            <person name="LaButti K."/>
            <person name="Andreopoulos B."/>
            <person name="Lipzen A."/>
            <person name="Chen C."/>
            <person name="Yan M."/>
            <person name="Daum C."/>
            <person name="Ng V."/>
            <person name="Clum A."/>
            <person name="Steindorff A."/>
            <person name="Ohm R.A."/>
            <person name="Martin F."/>
            <person name="Silar P."/>
            <person name="Natvig D.O."/>
            <person name="Lalanne C."/>
            <person name="Gautier V."/>
            <person name="Ament-Velasquez S.L."/>
            <person name="Kruys A."/>
            <person name="Hutchinson M.I."/>
            <person name="Powell A.J."/>
            <person name="Barry K."/>
            <person name="Miller A.N."/>
            <person name="Grigoriev I.V."/>
            <person name="Debuchy R."/>
            <person name="Gladieux P."/>
            <person name="Hiltunen Thoren M."/>
            <person name="Johannesson H."/>
        </authorList>
    </citation>
    <scope>NUCLEOTIDE SEQUENCE</scope>
    <source>
        <strain evidence="1">CBS 103.79</strain>
    </source>
</reference>
<organism evidence="1 2">
    <name type="scientific">Staphylotrichum tortipilum</name>
    <dbReference type="NCBI Taxonomy" id="2831512"/>
    <lineage>
        <taxon>Eukaryota</taxon>
        <taxon>Fungi</taxon>
        <taxon>Dikarya</taxon>
        <taxon>Ascomycota</taxon>
        <taxon>Pezizomycotina</taxon>
        <taxon>Sordariomycetes</taxon>
        <taxon>Sordariomycetidae</taxon>
        <taxon>Sordariales</taxon>
        <taxon>Chaetomiaceae</taxon>
        <taxon>Staphylotrichum</taxon>
    </lineage>
</organism>
<protein>
    <submittedName>
        <fullName evidence="1">Uncharacterized protein</fullName>
    </submittedName>
</protein>
<dbReference type="Proteomes" id="UP001303889">
    <property type="component" value="Unassembled WGS sequence"/>
</dbReference>
<gene>
    <name evidence="1" type="ORF">C8A05DRAFT_12524</name>
</gene>
<name>A0AAN6MSF3_9PEZI</name>
<reference evidence="1" key="2">
    <citation type="submission" date="2023-05" db="EMBL/GenBank/DDBJ databases">
        <authorList>
            <consortium name="Lawrence Berkeley National Laboratory"/>
            <person name="Steindorff A."/>
            <person name="Hensen N."/>
            <person name="Bonometti L."/>
            <person name="Westerberg I."/>
            <person name="Brannstrom I.O."/>
            <person name="Guillou S."/>
            <person name="Cros-Aarteil S."/>
            <person name="Calhoun S."/>
            <person name="Haridas S."/>
            <person name="Kuo A."/>
            <person name="Mondo S."/>
            <person name="Pangilinan J."/>
            <person name="Riley R."/>
            <person name="Labutti K."/>
            <person name="Andreopoulos B."/>
            <person name="Lipzen A."/>
            <person name="Chen C."/>
            <person name="Yanf M."/>
            <person name="Daum C."/>
            <person name="Ng V."/>
            <person name="Clum A."/>
            <person name="Ohm R."/>
            <person name="Martin F."/>
            <person name="Silar P."/>
            <person name="Natvig D."/>
            <person name="Lalanne C."/>
            <person name="Gautier V."/>
            <person name="Ament-Velasquez S.L."/>
            <person name="Kruys A."/>
            <person name="Hutchinson M.I."/>
            <person name="Powell A.J."/>
            <person name="Barry K."/>
            <person name="Miller A.N."/>
            <person name="Grigoriev I.V."/>
            <person name="Debuchy R."/>
            <person name="Gladieux P."/>
            <person name="Thoren M.H."/>
            <person name="Johannesson H."/>
        </authorList>
    </citation>
    <scope>NUCLEOTIDE SEQUENCE</scope>
    <source>
        <strain evidence="1">CBS 103.79</strain>
    </source>
</reference>
<dbReference type="AlphaFoldDB" id="A0AAN6MSF3"/>
<sequence>IPDRAQLAEILCNQPDDLISSELLKLRIQAAELMVELSGKRETAKRNHIWRRAQANVTVKEETPGPDPFPLLMDKNQCPRCTGDKTLSYEERTFKYCRPVVSGCAAP</sequence>
<evidence type="ECO:0000313" key="2">
    <source>
        <dbReference type="Proteomes" id="UP001303889"/>
    </source>
</evidence>
<keyword evidence="2" id="KW-1185">Reference proteome</keyword>
<comment type="caution">
    <text evidence="1">The sequence shown here is derived from an EMBL/GenBank/DDBJ whole genome shotgun (WGS) entry which is preliminary data.</text>
</comment>
<proteinExistence type="predicted"/>